<dbReference type="RefSeq" id="XP_002555351.1">
    <property type="nucleotide sequence ID" value="XM_002555305.1"/>
</dbReference>
<dbReference type="EMBL" id="CU928171">
    <property type="protein sequence ID" value="CAR24914.1"/>
    <property type="molecule type" value="Genomic_DNA"/>
</dbReference>
<dbReference type="GeneID" id="8293620"/>
<dbReference type="AlphaFoldDB" id="C5DMA3"/>
<organism evidence="1 2">
    <name type="scientific">Lachancea thermotolerans (strain ATCC 56472 / CBS 6340 / NRRL Y-8284)</name>
    <name type="common">Yeast</name>
    <name type="synonym">Kluyveromyces thermotolerans</name>
    <dbReference type="NCBI Taxonomy" id="559295"/>
    <lineage>
        <taxon>Eukaryota</taxon>
        <taxon>Fungi</taxon>
        <taxon>Dikarya</taxon>
        <taxon>Ascomycota</taxon>
        <taxon>Saccharomycotina</taxon>
        <taxon>Saccharomycetes</taxon>
        <taxon>Saccharomycetales</taxon>
        <taxon>Saccharomycetaceae</taxon>
        <taxon>Lachancea</taxon>
    </lineage>
</organism>
<reference evidence="1 2" key="1">
    <citation type="journal article" date="2009" name="Genome Res.">
        <title>Comparative genomics of protoploid Saccharomycetaceae.</title>
        <authorList>
            <consortium name="The Genolevures Consortium"/>
            <person name="Souciet J.-L."/>
            <person name="Dujon B."/>
            <person name="Gaillardin C."/>
            <person name="Johnston M."/>
            <person name="Baret P.V."/>
            <person name="Cliften P."/>
            <person name="Sherman D.J."/>
            <person name="Weissenbach J."/>
            <person name="Westhof E."/>
            <person name="Wincker P."/>
            <person name="Jubin C."/>
            <person name="Poulain J."/>
            <person name="Barbe V."/>
            <person name="Segurens B."/>
            <person name="Artiguenave F."/>
            <person name="Anthouard V."/>
            <person name="Vacherie B."/>
            <person name="Val M.-E."/>
            <person name="Fulton R.S."/>
            <person name="Minx P."/>
            <person name="Wilson R."/>
            <person name="Durrens P."/>
            <person name="Jean G."/>
            <person name="Marck C."/>
            <person name="Martin T."/>
            <person name="Nikolski M."/>
            <person name="Rolland T."/>
            <person name="Seret M.-L."/>
            <person name="Casaregola S."/>
            <person name="Despons L."/>
            <person name="Fairhead C."/>
            <person name="Fischer G."/>
            <person name="Lafontaine I."/>
            <person name="Leh V."/>
            <person name="Lemaire M."/>
            <person name="de Montigny J."/>
            <person name="Neuveglise C."/>
            <person name="Thierry A."/>
            <person name="Blanc-Lenfle I."/>
            <person name="Bleykasten C."/>
            <person name="Diffels J."/>
            <person name="Fritsch E."/>
            <person name="Frangeul L."/>
            <person name="Goeffon A."/>
            <person name="Jauniaux N."/>
            <person name="Kachouri-Lafond R."/>
            <person name="Payen C."/>
            <person name="Potier S."/>
            <person name="Pribylova L."/>
            <person name="Ozanne C."/>
            <person name="Richard G.-F."/>
            <person name="Sacerdot C."/>
            <person name="Straub M.-L."/>
            <person name="Talla E."/>
        </authorList>
    </citation>
    <scope>NUCLEOTIDE SEQUENCE [LARGE SCALE GENOMIC DNA]</scope>
    <source>
        <strain evidence="2">ATCC 56472 / CBS 6340 / NRRL Y-8284</strain>
    </source>
</reference>
<evidence type="ECO:0000313" key="2">
    <source>
        <dbReference type="Proteomes" id="UP000002036"/>
    </source>
</evidence>
<sequence length="174" mass="18787">MPARNRQNVCKVALVATPEMCVCVRVCEAILAAQSELRTRMRRATKALCNHVTCAVSMPRTMQRTHAALAFAEHLRPLSALPPLMQVTVVGVCVCRVAVLPMCGAPDGATDEGSDRNCSITILPKLSYLGLGSCLDSCLGSCLGSCLSFVFYVSLRLQVIGNIPNFLQCQNQEE</sequence>
<dbReference type="KEGG" id="lth:KLTH0G07194g"/>
<proteinExistence type="predicted"/>
<gene>
    <name evidence="1" type="ordered locus">KLTH0G07194g</name>
</gene>
<dbReference type="Proteomes" id="UP000002036">
    <property type="component" value="Chromosome G"/>
</dbReference>
<protein>
    <submittedName>
        <fullName evidence="1">KLTH0G07194p</fullName>
    </submittedName>
</protein>
<dbReference type="InParanoid" id="C5DMA3"/>
<dbReference type="HOGENOM" id="CLU_1540328_0_0_1"/>
<keyword evidence="2" id="KW-1185">Reference proteome</keyword>
<accession>C5DMA3</accession>
<name>C5DMA3_LACTC</name>
<evidence type="ECO:0000313" key="1">
    <source>
        <dbReference type="EMBL" id="CAR24914.1"/>
    </source>
</evidence>